<evidence type="ECO:0000313" key="3">
    <source>
        <dbReference type="Proteomes" id="UP000250235"/>
    </source>
</evidence>
<dbReference type="AlphaFoldDB" id="A0A2Z7ANC7"/>
<feature type="compositionally biased region" description="Basic and acidic residues" evidence="1">
    <location>
        <begin position="8"/>
        <end position="17"/>
    </location>
</feature>
<dbReference type="Proteomes" id="UP000250235">
    <property type="component" value="Unassembled WGS sequence"/>
</dbReference>
<accession>A0A2Z7ANC7</accession>
<evidence type="ECO:0000313" key="2">
    <source>
        <dbReference type="EMBL" id="KZV22878.1"/>
    </source>
</evidence>
<dbReference type="EMBL" id="KV014016">
    <property type="protein sequence ID" value="KZV22878.1"/>
    <property type="molecule type" value="Genomic_DNA"/>
</dbReference>
<sequence>MDTVEWIQQKRKDKDPADDVDQQSLKLEKKSVDVISHMLKRNQQKLSFKCVPVAELQTTKEVLVIKRDFRISAEDESSRQRFQQKRIAVKE</sequence>
<name>A0A2Z7ANC7_9LAMI</name>
<feature type="region of interest" description="Disordered" evidence="1">
    <location>
        <begin position="1"/>
        <end position="23"/>
    </location>
</feature>
<gene>
    <name evidence="2" type="ORF">F511_08858</name>
</gene>
<protein>
    <submittedName>
        <fullName evidence="2">Uncharacterized protein</fullName>
    </submittedName>
</protein>
<proteinExistence type="predicted"/>
<reference evidence="2 3" key="1">
    <citation type="journal article" date="2015" name="Proc. Natl. Acad. Sci. U.S.A.">
        <title>The resurrection genome of Boea hygrometrica: A blueprint for survival of dehydration.</title>
        <authorList>
            <person name="Xiao L."/>
            <person name="Yang G."/>
            <person name="Zhang L."/>
            <person name="Yang X."/>
            <person name="Zhao S."/>
            <person name="Ji Z."/>
            <person name="Zhou Q."/>
            <person name="Hu M."/>
            <person name="Wang Y."/>
            <person name="Chen M."/>
            <person name="Xu Y."/>
            <person name="Jin H."/>
            <person name="Xiao X."/>
            <person name="Hu G."/>
            <person name="Bao F."/>
            <person name="Hu Y."/>
            <person name="Wan P."/>
            <person name="Li L."/>
            <person name="Deng X."/>
            <person name="Kuang T."/>
            <person name="Xiang C."/>
            <person name="Zhu J.K."/>
            <person name="Oliver M.J."/>
            <person name="He Y."/>
        </authorList>
    </citation>
    <scope>NUCLEOTIDE SEQUENCE [LARGE SCALE GENOMIC DNA]</scope>
    <source>
        <strain evidence="3">cv. XS01</strain>
    </source>
</reference>
<keyword evidence="3" id="KW-1185">Reference proteome</keyword>
<organism evidence="2 3">
    <name type="scientific">Dorcoceras hygrometricum</name>
    <dbReference type="NCBI Taxonomy" id="472368"/>
    <lineage>
        <taxon>Eukaryota</taxon>
        <taxon>Viridiplantae</taxon>
        <taxon>Streptophyta</taxon>
        <taxon>Embryophyta</taxon>
        <taxon>Tracheophyta</taxon>
        <taxon>Spermatophyta</taxon>
        <taxon>Magnoliopsida</taxon>
        <taxon>eudicotyledons</taxon>
        <taxon>Gunneridae</taxon>
        <taxon>Pentapetalae</taxon>
        <taxon>asterids</taxon>
        <taxon>lamiids</taxon>
        <taxon>Lamiales</taxon>
        <taxon>Gesneriaceae</taxon>
        <taxon>Didymocarpoideae</taxon>
        <taxon>Trichosporeae</taxon>
        <taxon>Loxocarpinae</taxon>
        <taxon>Dorcoceras</taxon>
    </lineage>
</organism>
<evidence type="ECO:0000256" key="1">
    <source>
        <dbReference type="SAM" id="MobiDB-lite"/>
    </source>
</evidence>